<feature type="non-terminal residue" evidence="1">
    <location>
        <position position="1"/>
    </location>
</feature>
<evidence type="ECO:0000313" key="2">
    <source>
        <dbReference type="Proteomes" id="UP000027120"/>
    </source>
</evidence>
<dbReference type="AlphaFoldDB" id="A0A067DHS4"/>
<proteinExistence type="predicted"/>
<protein>
    <submittedName>
        <fullName evidence="1">Uncharacterized protein</fullName>
    </submittedName>
</protein>
<dbReference type="EMBL" id="KK785464">
    <property type="protein sequence ID" value="KDO42544.1"/>
    <property type="molecule type" value="Genomic_DNA"/>
</dbReference>
<accession>A0A067DHS4</accession>
<dbReference type="Proteomes" id="UP000027120">
    <property type="component" value="Unassembled WGS sequence"/>
</dbReference>
<organism evidence="1 2">
    <name type="scientific">Citrus sinensis</name>
    <name type="common">Sweet orange</name>
    <name type="synonym">Citrus aurantium var. sinensis</name>
    <dbReference type="NCBI Taxonomy" id="2711"/>
    <lineage>
        <taxon>Eukaryota</taxon>
        <taxon>Viridiplantae</taxon>
        <taxon>Streptophyta</taxon>
        <taxon>Embryophyta</taxon>
        <taxon>Tracheophyta</taxon>
        <taxon>Spermatophyta</taxon>
        <taxon>Magnoliopsida</taxon>
        <taxon>eudicotyledons</taxon>
        <taxon>Gunneridae</taxon>
        <taxon>Pentapetalae</taxon>
        <taxon>rosids</taxon>
        <taxon>malvids</taxon>
        <taxon>Sapindales</taxon>
        <taxon>Rutaceae</taxon>
        <taxon>Aurantioideae</taxon>
        <taxon>Citrus</taxon>
    </lineage>
</organism>
<evidence type="ECO:0000313" key="1">
    <source>
        <dbReference type="EMBL" id="KDO42544.1"/>
    </source>
</evidence>
<sequence>INTANALIKCLKHFCEGRRS</sequence>
<name>A0A067DHS4_CITSI</name>
<keyword evidence="2" id="KW-1185">Reference proteome</keyword>
<reference evidence="1 2" key="1">
    <citation type="submission" date="2014-04" db="EMBL/GenBank/DDBJ databases">
        <authorList>
            <consortium name="International Citrus Genome Consortium"/>
            <person name="Gmitter F."/>
            <person name="Chen C."/>
            <person name="Farmerie W."/>
            <person name="Harkins T."/>
            <person name="Desany B."/>
            <person name="Mohiuddin M."/>
            <person name="Kodira C."/>
            <person name="Borodovsky M."/>
            <person name="Lomsadze A."/>
            <person name="Burns P."/>
            <person name="Jenkins J."/>
            <person name="Prochnik S."/>
            <person name="Shu S."/>
            <person name="Chapman J."/>
            <person name="Pitluck S."/>
            <person name="Schmutz J."/>
            <person name="Rokhsar D."/>
        </authorList>
    </citation>
    <scope>NUCLEOTIDE SEQUENCE</scope>
</reference>
<gene>
    <name evidence="1" type="ORF">CISIN_1g0218222mg</name>
</gene>